<dbReference type="AlphaFoldDB" id="W4JRM4"/>
<evidence type="ECO:0000313" key="3">
    <source>
        <dbReference type="EMBL" id="ETW76114.1"/>
    </source>
</evidence>
<dbReference type="InterPro" id="IPR029047">
    <property type="entry name" value="HSP70_peptide-bd_sf"/>
</dbReference>
<dbReference type="EMBL" id="KI925465">
    <property type="protein sequence ID" value="ETW76114.1"/>
    <property type="molecule type" value="Genomic_DNA"/>
</dbReference>
<reference evidence="3 4" key="1">
    <citation type="journal article" date="2012" name="New Phytol.">
        <title>Insight into trade-off between wood decay and parasitism from the genome of a fungal forest pathogen.</title>
        <authorList>
            <person name="Olson A."/>
            <person name="Aerts A."/>
            <person name="Asiegbu F."/>
            <person name="Belbahri L."/>
            <person name="Bouzid O."/>
            <person name="Broberg A."/>
            <person name="Canback B."/>
            <person name="Coutinho P.M."/>
            <person name="Cullen D."/>
            <person name="Dalman K."/>
            <person name="Deflorio G."/>
            <person name="van Diepen L.T."/>
            <person name="Dunand C."/>
            <person name="Duplessis S."/>
            <person name="Durling M."/>
            <person name="Gonthier P."/>
            <person name="Grimwood J."/>
            <person name="Fossdal C.G."/>
            <person name="Hansson D."/>
            <person name="Henrissat B."/>
            <person name="Hietala A."/>
            <person name="Himmelstrand K."/>
            <person name="Hoffmeister D."/>
            <person name="Hogberg N."/>
            <person name="James T.Y."/>
            <person name="Karlsson M."/>
            <person name="Kohler A."/>
            <person name="Kues U."/>
            <person name="Lee Y.H."/>
            <person name="Lin Y.C."/>
            <person name="Lind M."/>
            <person name="Lindquist E."/>
            <person name="Lombard V."/>
            <person name="Lucas S."/>
            <person name="Lunden K."/>
            <person name="Morin E."/>
            <person name="Murat C."/>
            <person name="Park J."/>
            <person name="Raffaello T."/>
            <person name="Rouze P."/>
            <person name="Salamov A."/>
            <person name="Schmutz J."/>
            <person name="Solheim H."/>
            <person name="Stahlberg J."/>
            <person name="Velez H."/>
            <person name="de Vries R.P."/>
            <person name="Wiebenga A."/>
            <person name="Woodward S."/>
            <person name="Yakovlev I."/>
            <person name="Garbelotto M."/>
            <person name="Martin F."/>
            <person name="Grigoriev I.V."/>
            <person name="Stenlid J."/>
        </authorList>
    </citation>
    <scope>NUCLEOTIDE SEQUENCE [LARGE SCALE GENOMIC DNA]</scope>
    <source>
        <strain evidence="3 4">TC 32-1</strain>
    </source>
</reference>
<gene>
    <name evidence="3" type="ORF">HETIRDRAFT_54019</name>
</gene>
<dbReference type="RefSeq" id="XP_009551868.1">
    <property type="nucleotide sequence ID" value="XM_009553573.1"/>
</dbReference>
<evidence type="ECO:0000256" key="1">
    <source>
        <dbReference type="ARBA" id="ARBA00022741"/>
    </source>
</evidence>
<organism evidence="3 4">
    <name type="scientific">Heterobasidion irregulare (strain TC 32-1)</name>
    <dbReference type="NCBI Taxonomy" id="747525"/>
    <lineage>
        <taxon>Eukaryota</taxon>
        <taxon>Fungi</taxon>
        <taxon>Dikarya</taxon>
        <taxon>Basidiomycota</taxon>
        <taxon>Agaricomycotina</taxon>
        <taxon>Agaricomycetes</taxon>
        <taxon>Russulales</taxon>
        <taxon>Bondarzewiaceae</taxon>
        <taxon>Heterobasidion</taxon>
        <taxon>Heterobasidion annosum species complex</taxon>
    </lineage>
</organism>
<keyword evidence="1" id="KW-0547">Nucleotide-binding</keyword>
<dbReference type="GO" id="GO:0140662">
    <property type="term" value="F:ATP-dependent protein folding chaperone"/>
    <property type="evidence" value="ECO:0007669"/>
    <property type="project" value="InterPro"/>
</dbReference>
<proteinExistence type="predicted"/>
<dbReference type="Pfam" id="PF00012">
    <property type="entry name" value="HSP70"/>
    <property type="match status" value="1"/>
</dbReference>
<sequence>SGKSESITITNEKGRLSKEEIECMIKEAKDFASEDKASHACTEALNSLSSFVYSLKA</sequence>
<dbReference type="GeneID" id="20678284"/>
<dbReference type="GO" id="GO:0005524">
    <property type="term" value="F:ATP binding"/>
    <property type="evidence" value="ECO:0007669"/>
    <property type="project" value="UniProtKB-KW"/>
</dbReference>
<evidence type="ECO:0000313" key="4">
    <source>
        <dbReference type="Proteomes" id="UP000030671"/>
    </source>
</evidence>
<dbReference type="STRING" id="747525.W4JRM4"/>
<dbReference type="InParanoid" id="W4JRM4"/>
<dbReference type="OrthoDB" id="2689792at2759"/>
<dbReference type="Gene3D" id="2.60.34.10">
    <property type="entry name" value="Substrate Binding Domain Of DNAk, Chain A, domain 1"/>
    <property type="match status" value="1"/>
</dbReference>
<evidence type="ECO:0008006" key="5">
    <source>
        <dbReference type="Google" id="ProtNLM"/>
    </source>
</evidence>
<keyword evidence="2" id="KW-0067">ATP-binding</keyword>
<name>W4JRM4_HETIT</name>
<evidence type="ECO:0000256" key="2">
    <source>
        <dbReference type="ARBA" id="ARBA00022840"/>
    </source>
</evidence>
<accession>W4JRM4</accession>
<dbReference type="eggNOG" id="KOG0100">
    <property type="taxonomic scope" value="Eukaryota"/>
</dbReference>
<dbReference type="KEGG" id="hir:HETIRDRAFT_54019"/>
<dbReference type="Proteomes" id="UP000030671">
    <property type="component" value="Unassembled WGS sequence"/>
</dbReference>
<feature type="non-terminal residue" evidence="3">
    <location>
        <position position="1"/>
    </location>
</feature>
<keyword evidence="4" id="KW-1185">Reference proteome</keyword>
<protein>
    <recommendedName>
        <fullName evidence="5">Heat shock protein 70</fullName>
    </recommendedName>
</protein>
<dbReference type="SUPFAM" id="SSF100920">
    <property type="entry name" value="Heat shock protein 70kD (HSP70), peptide-binding domain"/>
    <property type="match status" value="1"/>
</dbReference>
<dbReference type="InterPro" id="IPR013126">
    <property type="entry name" value="Hsp_70_fam"/>
</dbReference>
<dbReference type="HOGENOM" id="CLU_3002004_0_0_1"/>